<evidence type="ECO:0000256" key="9">
    <source>
        <dbReference type="ARBA" id="ARBA00022989"/>
    </source>
</evidence>
<evidence type="ECO:0000256" key="3">
    <source>
        <dbReference type="ARBA" id="ARBA00022449"/>
    </source>
</evidence>
<evidence type="ECO:0000256" key="12">
    <source>
        <dbReference type="SAM" id="MobiDB-lite"/>
    </source>
</evidence>
<evidence type="ECO:0000256" key="1">
    <source>
        <dbReference type="ARBA" id="ARBA00004651"/>
    </source>
</evidence>
<keyword evidence="4" id="KW-1003">Cell membrane</keyword>
<organism evidence="15 16">
    <name type="scientific">Marinibaculum pumilum</name>
    <dbReference type="NCBI Taxonomy" id="1766165"/>
    <lineage>
        <taxon>Bacteria</taxon>
        <taxon>Pseudomonadati</taxon>
        <taxon>Pseudomonadota</taxon>
        <taxon>Alphaproteobacteria</taxon>
        <taxon>Rhodospirillales</taxon>
        <taxon>Rhodospirillaceae</taxon>
        <taxon>Marinibaculum</taxon>
    </lineage>
</organism>
<dbReference type="NCBIfam" id="NF003715">
    <property type="entry name" value="PRK05326.1-2"/>
    <property type="match status" value="1"/>
</dbReference>
<keyword evidence="6" id="KW-0633">Potassium transport</keyword>
<proteinExistence type="predicted"/>
<evidence type="ECO:0000256" key="8">
    <source>
        <dbReference type="ARBA" id="ARBA00022958"/>
    </source>
</evidence>
<feature type="compositionally biased region" description="Pro residues" evidence="12">
    <location>
        <begin position="607"/>
        <end position="618"/>
    </location>
</feature>
<evidence type="ECO:0000256" key="5">
    <source>
        <dbReference type="ARBA" id="ARBA00022519"/>
    </source>
</evidence>
<feature type="transmembrane region" description="Helical" evidence="13">
    <location>
        <begin position="185"/>
        <end position="211"/>
    </location>
</feature>
<evidence type="ECO:0000313" key="16">
    <source>
        <dbReference type="Proteomes" id="UP001595528"/>
    </source>
</evidence>
<dbReference type="Proteomes" id="UP001595528">
    <property type="component" value="Unassembled WGS sequence"/>
</dbReference>
<keyword evidence="9 13" id="KW-1133">Transmembrane helix</keyword>
<dbReference type="Gene3D" id="3.30.70.1450">
    <property type="entry name" value="Regulator of K+ conductance, C-terminal domain"/>
    <property type="match status" value="1"/>
</dbReference>
<dbReference type="NCBIfam" id="NF003716">
    <property type="entry name" value="PRK05326.1-3"/>
    <property type="match status" value="1"/>
</dbReference>
<dbReference type="InterPro" id="IPR038770">
    <property type="entry name" value="Na+/solute_symporter_sf"/>
</dbReference>
<keyword evidence="5" id="KW-0997">Cell inner membrane</keyword>
<dbReference type="PANTHER" id="PTHR32507:SF7">
    <property type="entry name" value="K(+)_H(+) ANTIPORTER NHAP2"/>
    <property type="match status" value="1"/>
</dbReference>
<evidence type="ECO:0000256" key="13">
    <source>
        <dbReference type="SAM" id="Phobius"/>
    </source>
</evidence>
<keyword evidence="7 13" id="KW-0812">Transmembrane</keyword>
<dbReference type="EMBL" id="JBHRTR010000024">
    <property type="protein sequence ID" value="MFC3227619.1"/>
    <property type="molecule type" value="Genomic_DNA"/>
</dbReference>
<dbReference type="PANTHER" id="PTHR32507">
    <property type="entry name" value="NA(+)/H(+) ANTIPORTER 1"/>
    <property type="match status" value="1"/>
</dbReference>
<feature type="transmembrane region" description="Helical" evidence="13">
    <location>
        <begin position="118"/>
        <end position="140"/>
    </location>
</feature>
<evidence type="ECO:0000256" key="4">
    <source>
        <dbReference type="ARBA" id="ARBA00022475"/>
    </source>
</evidence>
<dbReference type="InterPro" id="IPR036721">
    <property type="entry name" value="RCK_C_sf"/>
</dbReference>
<name>A0ABV7KZL2_9PROT</name>
<feature type="transmembrane region" description="Helical" evidence="13">
    <location>
        <begin position="7"/>
        <end position="39"/>
    </location>
</feature>
<dbReference type="SMART" id="SM01091">
    <property type="entry name" value="CorC_HlyC"/>
    <property type="match status" value="1"/>
</dbReference>
<evidence type="ECO:0000256" key="10">
    <source>
        <dbReference type="ARBA" id="ARBA00023065"/>
    </source>
</evidence>
<keyword evidence="16" id="KW-1185">Reference proteome</keyword>
<dbReference type="InterPro" id="IPR036318">
    <property type="entry name" value="FAD-bd_PCMH-like_sf"/>
</dbReference>
<reference evidence="16" key="1">
    <citation type="journal article" date="2019" name="Int. J. Syst. Evol. Microbiol.">
        <title>The Global Catalogue of Microorganisms (GCM) 10K type strain sequencing project: providing services to taxonomists for standard genome sequencing and annotation.</title>
        <authorList>
            <consortium name="The Broad Institute Genomics Platform"/>
            <consortium name="The Broad Institute Genome Sequencing Center for Infectious Disease"/>
            <person name="Wu L."/>
            <person name="Ma J."/>
        </authorList>
    </citation>
    <scope>NUCLEOTIDE SEQUENCE [LARGE SCALE GENOMIC DNA]</scope>
    <source>
        <strain evidence="16">KCTC 42964</strain>
    </source>
</reference>
<dbReference type="Gene3D" id="1.20.1530.20">
    <property type="match status" value="1"/>
</dbReference>
<feature type="compositionally biased region" description="Low complexity" evidence="12">
    <location>
        <begin position="596"/>
        <end position="606"/>
    </location>
</feature>
<feature type="transmembrane region" description="Helical" evidence="13">
    <location>
        <begin position="333"/>
        <end position="358"/>
    </location>
</feature>
<feature type="region of interest" description="Disordered" evidence="12">
    <location>
        <begin position="596"/>
        <end position="641"/>
    </location>
</feature>
<keyword evidence="11 13" id="KW-0472">Membrane</keyword>
<evidence type="ECO:0000256" key="6">
    <source>
        <dbReference type="ARBA" id="ARBA00022538"/>
    </source>
</evidence>
<dbReference type="SUPFAM" id="SSF56176">
    <property type="entry name" value="FAD-binding/transporter-associated domain-like"/>
    <property type="match status" value="1"/>
</dbReference>
<dbReference type="InterPro" id="IPR006037">
    <property type="entry name" value="RCK_C"/>
</dbReference>
<feature type="transmembrane region" description="Helical" evidence="13">
    <location>
        <begin position="223"/>
        <end position="253"/>
    </location>
</feature>
<evidence type="ECO:0000259" key="14">
    <source>
        <dbReference type="PROSITE" id="PS51202"/>
    </source>
</evidence>
<comment type="caution">
    <text evidence="15">The sequence shown here is derived from an EMBL/GenBank/DDBJ whole genome shotgun (WGS) entry which is preliminary data.</text>
</comment>
<feature type="transmembrane region" description="Helical" evidence="13">
    <location>
        <begin position="59"/>
        <end position="77"/>
    </location>
</feature>
<gene>
    <name evidence="15" type="ORF">ACFOGJ_10275</name>
</gene>
<dbReference type="Pfam" id="PF03471">
    <property type="entry name" value="CorC_HlyC"/>
    <property type="match status" value="1"/>
</dbReference>
<evidence type="ECO:0000256" key="7">
    <source>
        <dbReference type="ARBA" id="ARBA00022692"/>
    </source>
</evidence>
<keyword evidence="2" id="KW-0813">Transport</keyword>
<keyword evidence="10" id="KW-0406">Ion transport</keyword>
<dbReference type="SUPFAM" id="SSF116726">
    <property type="entry name" value="TrkA C-terminal domain-like"/>
    <property type="match status" value="1"/>
</dbReference>
<feature type="transmembrane region" description="Helical" evidence="13">
    <location>
        <begin position="364"/>
        <end position="383"/>
    </location>
</feature>
<sequence length="641" mass="67873">MADSLDHLILLGSALVLLSIFAGMISSRVGAPLLLVFLALGMLAGEDGPGGIAFQDFDLVYGIGSVALAVILFDGGMRTKRATFKLAMWPAITLASAGVFLTTAIVAAIAWGLFGFGILQSVLIGAVISSTDAAAVFFLLNVSGMELQKRVNATLEVESGLNDPMAVFLVTTCVALMQQPLDAGWLTVGASFAADLLGGAAIGIAGGQAIVWLVNRLEIASGLYAILAVAAALLTFAFAQSIGASGFLAIYLAGMIVGNRRHRGRQLVSRFMDGMAWLMQITMFLLLGLLVTPTRLLDELGIAVAIAAALMFLARPLAVGVCLLPFRFSAKEIAFISWVGLRGAVPIFLATVPVLAGLPGAESYFTLAFVVVLLSLLVQGWTITPVGRALDLELPPREDPVDRQDLEIAQGIDRDIAGYRVGRDAIATGYPYRQVPLPPRTRVIGVIRQGVVIDRSALMRLQEGDTVLALAAPENLYLLDRLFAGRRTRGSAGVFGEFSFDAAVNVDEIAALYGLTVPPRYRGSTLGRYVERRGRRHIVVGDRVALDRVELVVEEMADSRIVRVGLELDPRTAPLMRYEVLRRLVGFLRRPAIAPAARPAPGQGVAAPPPAGLEPPRPSSREAEGGGAGGAGSRDGQEEGS</sequence>
<dbReference type="NCBIfam" id="NF003714">
    <property type="entry name" value="PRK05326.1-1"/>
    <property type="match status" value="1"/>
</dbReference>
<dbReference type="RefSeq" id="WP_379899932.1">
    <property type="nucleotide sequence ID" value="NZ_JBHRTR010000024.1"/>
</dbReference>
<feature type="transmembrane region" description="Helical" evidence="13">
    <location>
        <begin position="89"/>
        <end position="112"/>
    </location>
</feature>
<keyword evidence="3" id="KW-0050">Antiport</keyword>
<comment type="subcellular location">
    <subcellularLocation>
        <location evidence="1">Cell membrane</location>
        <topology evidence="1">Multi-pass membrane protein</topology>
    </subcellularLocation>
</comment>
<dbReference type="PROSITE" id="PS51202">
    <property type="entry name" value="RCK_C"/>
    <property type="match status" value="1"/>
</dbReference>
<feature type="domain" description="RCK C-terminal" evidence="14">
    <location>
        <begin position="403"/>
        <end position="485"/>
    </location>
</feature>
<feature type="transmembrane region" description="Helical" evidence="13">
    <location>
        <begin position="300"/>
        <end position="326"/>
    </location>
</feature>
<dbReference type="InterPro" id="IPR005170">
    <property type="entry name" value="Transptr-assoc_dom"/>
</dbReference>
<dbReference type="InterPro" id="IPR006153">
    <property type="entry name" value="Cation/H_exchanger_TM"/>
</dbReference>
<dbReference type="Pfam" id="PF00999">
    <property type="entry name" value="Na_H_Exchanger"/>
    <property type="match status" value="1"/>
</dbReference>
<protein>
    <submittedName>
        <fullName evidence="15">Potassium/proton antiporter</fullName>
    </submittedName>
</protein>
<evidence type="ECO:0000256" key="2">
    <source>
        <dbReference type="ARBA" id="ARBA00022448"/>
    </source>
</evidence>
<feature type="transmembrane region" description="Helical" evidence="13">
    <location>
        <begin position="274"/>
        <end position="294"/>
    </location>
</feature>
<accession>A0ABV7KZL2</accession>
<evidence type="ECO:0000256" key="11">
    <source>
        <dbReference type="ARBA" id="ARBA00023136"/>
    </source>
</evidence>
<keyword evidence="8" id="KW-0630">Potassium</keyword>
<evidence type="ECO:0000313" key="15">
    <source>
        <dbReference type="EMBL" id="MFC3227619.1"/>
    </source>
</evidence>